<dbReference type="EMBL" id="BAUL01000394">
    <property type="protein sequence ID" value="GAE00223.1"/>
    <property type="molecule type" value="Genomic_DNA"/>
</dbReference>
<accession>V5GGZ4</accession>
<dbReference type="Proteomes" id="UP000018001">
    <property type="component" value="Unassembled WGS sequence"/>
</dbReference>
<dbReference type="AlphaFoldDB" id="V5GGZ4"/>
<dbReference type="OrthoDB" id="4499271at2759"/>
<sequence>MSDLSDRIKALNVPCYIKGPSSCQIAARIAQLLDEAEIPNVLWIGLAQHCHGVTGASLPDFVIPDHLIQPAYEKLLASGFFLCEEGEKCIQHKYPRLFLKSDRHVHTIAGEPRSVVHLYKKSGLLWRLPDFEMGPPAADDRHLMLSNDERLPPGQAVFGGSGPWPPSLYPVKIPTAACIIETYILLSCRDWDSDQNGYFSSWQMSLFRILVEVQDKYFNDEDLLPDFRPYWQTPAPGRNHKFFELRKKLMESNELPPSPSWKSSN</sequence>
<dbReference type="HOGENOM" id="CLU_075141_0_0_1"/>
<dbReference type="InParanoid" id="V5GGZ4"/>
<name>V5GGZ4_BYSSN</name>
<reference evidence="2" key="1">
    <citation type="journal article" date="2014" name="Genome Announc.">
        <title>Draft genome sequence of the formaldehyde-resistant fungus Byssochlamys spectabilis No. 5 (anamorph Paecilomyces variotii No. 5) (NBRC109023).</title>
        <authorList>
            <person name="Oka T."/>
            <person name="Ekino K."/>
            <person name="Fukuda K."/>
            <person name="Nomura Y."/>
        </authorList>
    </citation>
    <scope>NUCLEOTIDE SEQUENCE [LARGE SCALE GENOMIC DNA]</scope>
    <source>
        <strain evidence="2">No. 5 / NBRC 109023</strain>
    </source>
</reference>
<gene>
    <name evidence="1" type="ORF">PVAR5_8961</name>
</gene>
<dbReference type="eggNOG" id="ENOG502RPBJ">
    <property type="taxonomic scope" value="Eukaryota"/>
</dbReference>
<keyword evidence="2" id="KW-1185">Reference proteome</keyword>
<organism evidence="1 2">
    <name type="scientific">Byssochlamys spectabilis (strain No. 5 / NBRC 109023)</name>
    <name type="common">Paecilomyces variotii</name>
    <dbReference type="NCBI Taxonomy" id="1356009"/>
    <lineage>
        <taxon>Eukaryota</taxon>
        <taxon>Fungi</taxon>
        <taxon>Dikarya</taxon>
        <taxon>Ascomycota</taxon>
        <taxon>Pezizomycotina</taxon>
        <taxon>Eurotiomycetes</taxon>
        <taxon>Eurotiomycetidae</taxon>
        <taxon>Eurotiales</taxon>
        <taxon>Thermoascaceae</taxon>
        <taxon>Paecilomyces</taxon>
    </lineage>
</organism>
<evidence type="ECO:0000313" key="2">
    <source>
        <dbReference type="Proteomes" id="UP000018001"/>
    </source>
</evidence>
<protein>
    <submittedName>
        <fullName evidence="1">Uncharacterized protein</fullName>
    </submittedName>
</protein>
<evidence type="ECO:0000313" key="1">
    <source>
        <dbReference type="EMBL" id="GAE00223.1"/>
    </source>
</evidence>
<proteinExistence type="predicted"/>
<comment type="caution">
    <text evidence="1">The sequence shown here is derived from an EMBL/GenBank/DDBJ whole genome shotgun (WGS) entry which is preliminary data.</text>
</comment>